<dbReference type="OrthoDB" id="192832at2759"/>
<keyword evidence="1" id="KW-0472">Membrane</keyword>
<dbReference type="PANTHER" id="PTHR10963:SF24">
    <property type="entry name" value="GLYCOSIDASE C21B10.07-RELATED"/>
    <property type="match status" value="1"/>
</dbReference>
<dbReference type="STRING" id="1037660.A0A066W8L8"/>
<dbReference type="AlphaFoldDB" id="A0A066W8L8"/>
<evidence type="ECO:0000259" key="3">
    <source>
        <dbReference type="PROSITE" id="PS51762"/>
    </source>
</evidence>
<dbReference type="InterPro" id="IPR013320">
    <property type="entry name" value="ConA-like_dom_sf"/>
</dbReference>
<evidence type="ECO:0000256" key="1">
    <source>
        <dbReference type="SAM" id="Phobius"/>
    </source>
</evidence>
<evidence type="ECO:0000313" key="4">
    <source>
        <dbReference type="EMBL" id="KDN48848.1"/>
    </source>
</evidence>
<proteinExistence type="predicted"/>
<dbReference type="GO" id="GO:0009251">
    <property type="term" value="P:glucan catabolic process"/>
    <property type="evidence" value="ECO:0007669"/>
    <property type="project" value="TreeGrafter"/>
</dbReference>
<dbReference type="HOGENOM" id="CLU_016972_1_1_1"/>
<evidence type="ECO:0000256" key="2">
    <source>
        <dbReference type="SAM" id="SignalP"/>
    </source>
</evidence>
<reference evidence="4 5" key="1">
    <citation type="submission" date="2014-05" db="EMBL/GenBank/DDBJ databases">
        <title>Draft genome sequence of a rare smut relative, Tilletiaria anomala UBC 951.</title>
        <authorList>
            <consortium name="DOE Joint Genome Institute"/>
            <person name="Toome M."/>
            <person name="Kuo A."/>
            <person name="Henrissat B."/>
            <person name="Lipzen A."/>
            <person name="Tritt A."/>
            <person name="Yoshinaga Y."/>
            <person name="Zane M."/>
            <person name="Barry K."/>
            <person name="Grigoriev I.V."/>
            <person name="Spatafora J.W."/>
            <person name="Aimea M.C."/>
        </authorList>
    </citation>
    <scope>NUCLEOTIDE SEQUENCE [LARGE SCALE GENOMIC DNA]</scope>
    <source>
        <strain evidence="4 5">UBC 951</strain>
    </source>
</reference>
<dbReference type="EMBL" id="JMSN01000023">
    <property type="protein sequence ID" value="KDN48848.1"/>
    <property type="molecule type" value="Genomic_DNA"/>
</dbReference>
<keyword evidence="2" id="KW-0732">Signal</keyword>
<feature type="transmembrane region" description="Helical" evidence="1">
    <location>
        <begin position="332"/>
        <end position="354"/>
    </location>
</feature>
<dbReference type="PANTHER" id="PTHR10963">
    <property type="entry name" value="GLYCOSYL HYDROLASE-RELATED"/>
    <property type="match status" value="1"/>
</dbReference>
<dbReference type="GeneID" id="25267170"/>
<protein>
    <submittedName>
        <fullName evidence="4">Glycoside hydrolase family 16 protein</fullName>
    </submittedName>
</protein>
<dbReference type="SUPFAM" id="SSF49899">
    <property type="entry name" value="Concanavalin A-like lectins/glucanases"/>
    <property type="match status" value="1"/>
</dbReference>
<dbReference type="InParanoid" id="A0A066W8L8"/>
<gene>
    <name evidence="4" type="ORF">K437DRAFT_293789</name>
</gene>
<sequence length="355" mass="37400">MFSITVALGVGALLAPRVLADVWNLSTTYQGSEFMANFDYWGDTNATAKDPSNGLVKYVGKSAAQSSNVTYVDSKGLFHLQVAKNNHGAVLMPAPFFFSDVTHVPTGCSVWPAFWLVNPDTASYPKGGEFDILENANDQFHGNLQQSGITSYANCTVDYSTGNNGCRVEMNQATITGSSAVVPTWGTELNQAGGGVFATERSMGSAGHGVCVWYWPQSSVPTDLKVGSQSVDPSTWGTPAVDMPIANICHSNFGQQSLVLDITPCGDWAGSTYNQSGCNLQYTACSYQVGYNGSSYNQSYWGINDVRVFGTGGNANAAISPNTATESASAAAHLHVGVGALGAVLCAGFVVSWLI</sequence>
<dbReference type="InterPro" id="IPR050546">
    <property type="entry name" value="Glycosyl_Hydrlase_16"/>
</dbReference>
<feature type="chain" id="PRO_5001628851" evidence="2">
    <location>
        <begin position="21"/>
        <end position="355"/>
    </location>
</feature>
<evidence type="ECO:0000313" key="5">
    <source>
        <dbReference type="Proteomes" id="UP000027361"/>
    </source>
</evidence>
<feature type="signal peptide" evidence="2">
    <location>
        <begin position="1"/>
        <end position="20"/>
    </location>
</feature>
<dbReference type="GO" id="GO:0004553">
    <property type="term" value="F:hydrolase activity, hydrolyzing O-glycosyl compounds"/>
    <property type="evidence" value="ECO:0007669"/>
    <property type="project" value="InterPro"/>
</dbReference>
<organism evidence="4 5">
    <name type="scientific">Tilletiaria anomala (strain ATCC 24038 / CBS 436.72 / UBC 951)</name>
    <dbReference type="NCBI Taxonomy" id="1037660"/>
    <lineage>
        <taxon>Eukaryota</taxon>
        <taxon>Fungi</taxon>
        <taxon>Dikarya</taxon>
        <taxon>Basidiomycota</taxon>
        <taxon>Ustilaginomycotina</taxon>
        <taxon>Exobasidiomycetes</taxon>
        <taxon>Georgefischeriales</taxon>
        <taxon>Tilletiariaceae</taxon>
        <taxon>Tilletiaria</taxon>
    </lineage>
</organism>
<comment type="caution">
    <text evidence="4">The sequence shown here is derived from an EMBL/GenBank/DDBJ whole genome shotgun (WGS) entry which is preliminary data.</text>
</comment>
<dbReference type="Proteomes" id="UP000027361">
    <property type="component" value="Unassembled WGS sequence"/>
</dbReference>
<name>A0A066W8L8_TILAU</name>
<feature type="domain" description="GH16" evidence="3">
    <location>
        <begin position="20"/>
        <end position="277"/>
    </location>
</feature>
<keyword evidence="4" id="KW-0378">Hydrolase</keyword>
<dbReference type="RefSeq" id="XP_013244214.1">
    <property type="nucleotide sequence ID" value="XM_013388760.1"/>
</dbReference>
<dbReference type="PROSITE" id="PS51762">
    <property type="entry name" value="GH16_2"/>
    <property type="match status" value="1"/>
</dbReference>
<keyword evidence="1" id="KW-1133">Transmembrane helix</keyword>
<dbReference type="Gene3D" id="2.60.120.200">
    <property type="match status" value="1"/>
</dbReference>
<keyword evidence="5" id="KW-1185">Reference proteome</keyword>
<dbReference type="InterPro" id="IPR000757">
    <property type="entry name" value="Beta-glucanase-like"/>
</dbReference>
<dbReference type="Pfam" id="PF26113">
    <property type="entry name" value="GH16_XgeA"/>
    <property type="match status" value="1"/>
</dbReference>
<accession>A0A066W8L8</accession>
<keyword evidence="1" id="KW-0812">Transmembrane</keyword>